<keyword evidence="2" id="KW-1185">Reference proteome</keyword>
<sequence length="46" mass="5142">MRVRLPRINRQPELALSTHNHKYIAATVTMNAGTDAQESGSDQTNF</sequence>
<evidence type="ECO:0000313" key="2">
    <source>
        <dbReference type="Proteomes" id="UP000054653"/>
    </source>
</evidence>
<accession>A0A0V0Z0T0</accession>
<organism evidence="1 2">
    <name type="scientific">Trichinella britovi</name>
    <name type="common">Parasitic roundworm</name>
    <dbReference type="NCBI Taxonomy" id="45882"/>
    <lineage>
        <taxon>Eukaryota</taxon>
        <taxon>Metazoa</taxon>
        <taxon>Ecdysozoa</taxon>
        <taxon>Nematoda</taxon>
        <taxon>Enoplea</taxon>
        <taxon>Dorylaimia</taxon>
        <taxon>Trichinellida</taxon>
        <taxon>Trichinellidae</taxon>
        <taxon>Trichinella</taxon>
    </lineage>
</organism>
<dbReference type="EMBL" id="JYDI01004682">
    <property type="protein sequence ID" value="KRY05995.1"/>
    <property type="molecule type" value="Genomic_DNA"/>
</dbReference>
<evidence type="ECO:0000313" key="1">
    <source>
        <dbReference type="EMBL" id="KRY05995.1"/>
    </source>
</evidence>
<name>A0A0V0Z0T0_TRIBR</name>
<dbReference type="AlphaFoldDB" id="A0A0V0Z0T0"/>
<protein>
    <submittedName>
        <fullName evidence="1">Uncharacterized protein</fullName>
    </submittedName>
</protein>
<gene>
    <name evidence="1" type="ORF">T03_9819</name>
</gene>
<dbReference type="Proteomes" id="UP000054653">
    <property type="component" value="Unassembled WGS sequence"/>
</dbReference>
<reference evidence="1 2" key="1">
    <citation type="submission" date="2015-01" db="EMBL/GenBank/DDBJ databases">
        <title>Evolution of Trichinella species and genotypes.</title>
        <authorList>
            <person name="Korhonen P.K."/>
            <person name="Edoardo P."/>
            <person name="Giuseppe L.R."/>
            <person name="Gasser R.B."/>
        </authorList>
    </citation>
    <scope>NUCLEOTIDE SEQUENCE [LARGE SCALE GENOMIC DNA]</scope>
    <source>
        <strain evidence="1">ISS120</strain>
    </source>
</reference>
<proteinExistence type="predicted"/>
<comment type="caution">
    <text evidence="1">The sequence shown here is derived from an EMBL/GenBank/DDBJ whole genome shotgun (WGS) entry which is preliminary data.</text>
</comment>